<evidence type="ECO:0000313" key="2">
    <source>
        <dbReference type="Proteomes" id="UP000035054"/>
    </source>
</evidence>
<organism evidence="1 2">
    <name type="scientific">Candidatus Synechococcus spongiarum 142</name>
    <dbReference type="NCBI Taxonomy" id="1608213"/>
    <lineage>
        <taxon>Bacteria</taxon>
        <taxon>Bacillati</taxon>
        <taxon>Cyanobacteriota</taxon>
        <taxon>Cyanophyceae</taxon>
        <taxon>Synechococcales</taxon>
        <taxon>Synechococcaceae</taxon>
        <taxon>Synechococcus</taxon>
    </lineage>
</organism>
<sequence>MKNYTYQPSKVEKEEEIHMPGWTLDQVRKGLMGPLSNSHGVKGYNSSLELLQVYSRVTMFFLY</sequence>
<dbReference type="EMBL" id="JXUO01000171">
    <property type="protein sequence ID" value="KKZ14312.1"/>
    <property type="molecule type" value="Genomic_DNA"/>
</dbReference>
<dbReference type="Proteomes" id="UP000035054">
    <property type="component" value="Unassembled WGS sequence"/>
</dbReference>
<proteinExistence type="predicted"/>
<name>A0A6N3X6L1_9SYNE</name>
<accession>A0A6N3X6L1</accession>
<comment type="caution">
    <text evidence="1">The sequence shown here is derived from an EMBL/GenBank/DDBJ whole genome shotgun (WGS) entry which is preliminary data.</text>
</comment>
<gene>
    <name evidence="1" type="ORF">TH68_05265</name>
</gene>
<dbReference type="AlphaFoldDB" id="A0A6N3X6L1"/>
<evidence type="ECO:0000313" key="1">
    <source>
        <dbReference type="EMBL" id="KKZ14312.1"/>
    </source>
</evidence>
<reference evidence="1 2" key="1">
    <citation type="submission" date="2015-01" db="EMBL/GenBank/DDBJ databases">
        <title>Lifestyle Evolution in Cyanobacterial Symbionts of Sponges.</title>
        <authorList>
            <person name="Burgsdorf I."/>
            <person name="Slaby B.M."/>
            <person name="Handley K.M."/>
            <person name="Haber M."/>
            <person name="Blom J."/>
            <person name="Marshall C.W."/>
            <person name="Gilbert J.A."/>
            <person name="Hentschel U."/>
            <person name="Steindler L."/>
        </authorList>
    </citation>
    <scope>NUCLEOTIDE SEQUENCE [LARGE SCALE GENOMIC DNA]</scope>
    <source>
        <strain evidence="1">142</strain>
    </source>
</reference>
<protein>
    <submittedName>
        <fullName evidence="1">Uncharacterized protein</fullName>
    </submittedName>
</protein>